<dbReference type="Pfam" id="PF20431">
    <property type="entry name" value="E_motif"/>
    <property type="match status" value="1"/>
</dbReference>
<comment type="caution">
    <text evidence="5">The sequence shown here is derived from an EMBL/GenBank/DDBJ whole genome shotgun (WGS) entry which is preliminary data.</text>
</comment>
<accession>A0A328D1J9</accession>
<name>A0A328D1J9_9ASTE</name>
<dbReference type="FunFam" id="1.25.40.10:FF:000073">
    <property type="entry name" value="Pentatricopeptide repeat-containing protein chloroplastic"/>
    <property type="match status" value="1"/>
</dbReference>
<dbReference type="InterPro" id="IPR032867">
    <property type="entry name" value="DYW_dom"/>
</dbReference>
<proteinExistence type="inferred from homology"/>
<dbReference type="GO" id="GO:0003729">
    <property type="term" value="F:mRNA binding"/>
    <property type="evidence" value="ECO:0007669"/>
    <property type="project" value="UniProtKB-ARBA"/>
</dbReference>
<feature type="repeat" description="PPR" evidence="3">
    <location>
        <begin position="93"/>
        <end position="128"/>
    </location>
</feature>
<dbReference type="InterPro" id="IPR046960">
    <property type="entry name" value="PPR_At4g14850-like_plant"/>
</dbReference>
<feature type="repeat" description="PPR" evidence="3">
    <location>
        <begin position="401"/>
        <end position="435"/>
    </location>
</feature>
<evidence type="ECO:0000256" key="2">
    <source>
        <dbReference type="ARBA" id="ARBA00022737"/>
    </source>
</evidence>
<organism evidence="5 6">
    <name type="scientific">Cuscuta australis</name>
    <dbReference type="NCBI Taxonomy" id="267555"/>
    <lineage>
        <taxon>Eukaryota</taxon>
        <taxon>Viridiplantae</taxon>
        <taxon>Streptophyta</taxon>
        <taxon>Embryophyta</taxon>
        <taxon>Tracheophyta</taxon>
        <taxon>Spermatophyta</taxon>
        <taxon>Magnoliopsida</taxon>
        <taxon>eudicotyledons</taxon>
        <taxon>Gunneridae</taxon>
        <taxon>Pentapetalae</taxon>
        <taxon>asterids</taxon>
        <taxon>lamiids</taxon>
        <taxon>Solanales</taxon>
        <taxon>Convolvulaceae</taxon>
        <taxon>Cuscuteae</taxon>
        <taxon>Cuscuta</taxon>
        <taxon>Cuscuta subgen. Grammica</taxon>
        <taxon>Cuscuta sect. Cleistogrammica</taxon>
    </lineage>
</organism>
<dbReference type="PANTHER" id="PTHR47926:SF342">
    <property type="entry name" value="TETRATRICOPEPTIDE-LIKE HELICAL DOMAIN-CONTAINING PROTEIN-RELATED"/>
    <property type="match status" value="1"/>
</dbReference>
<dbReference type="InterPro" id="IPR046848">
    <property type="entry name" value="E_motif"/>
</dbReference>
<dbReference type="PROSITE" id="PS51375">
    <property type="entry name" value="PPR"/>
    <property type="match status" value="3"/>
</dbReference>
<dbReference type="AlphaFoldDB" id="A0A328D1J9"/>
<dbReference type="InterPro" id="IPR002885">
    <property type="entry name" value="PPR_rpt"/>
</dbReference>
<dbReference type="PANTHER" id="PTHR47926">
    <property type="entry name" value="PENTATRICOPEPTIDE REPEAT-CONTAINING PROTEIN"/>
    <property type="match status" value="1"/>
</dbReference>
<dbReference type="GO" id="GO:0008270">
    <property type="term" value="F:zinc ion binding"/>
    <property type="evidence" value="ECO:0007669"/>
    <property type="project" value="InterPro"/>
</dbReference>
<protein>
    <recommendedName>
        <fullName evidence="4">DYW domain-containing protein</fullName>
    </recommendedName>
</protein>
<reference evidence="5 6" key="1">
    <citation type="submission" date="2018-06" db="EMBL/GenBank/DDBJ databases">
        <title>The Genome of Cuscuta australis (Dodder) Provides Insight into the Evolution of Plant Parasitism.</title>
        <authorList>
            <person name="Liu H."/>
        </authorList>
    </citation>
    <scope>NUCLEOTIDE SEQUENCE [LARGE SCALE GENOMIC DNA]</scope>
    <source>
        <strain evidence="6">cv. Yunnan</strain>
        <tissue evidence="5">Vines</tissue>
    </source>
</reference>
<dbReference type="Pfam" id="PF14432">
    <property type="entry name" value="DYW_deaminase"/>
    <property type="match status" value="1"/>
</dbReference>
<dbReference type="Pfam" id="PF01535">
    <property type="entry name" value="PPR"/>
    <property type="match status" value="4"/>
</dbReference>
<gene>
    <name evidence="5" type="ORF">DM860_015221</name>
</gene>
<feature type="repeat" description="PPR" evidence="3">
    <location>
        <begin position="196"/>
        <end position="230"/>
    </location>
</feature>
<keyword evidence="2" id="KW-0677">Repeat</keyword>
<dbReference type="EMBL" id="NQVE01000205">
    <property type="protein sequence ID" value="RAL38860.1"/>
    <property type="molecule type" value="Genomic_DNA"/>
</dbReference>
<dbReference type="NCBIfam" id="TIGR00756">
    <property type="entry name" value="PPR"/>
    <property type="match status" value="3"/>
</dbReference>
<evidence type="ECO:0000313" key="6">
    <source>
        <dbReference type="Proteomes" id="UP000249390"/>
    </source>
</evidence>
<evidence type="ECO:0000256" key="3">
    <source>
        <dbReference type="PROSITE-ProRule" id="PRU00708"/>
    </source>
</evidence>
<dbReference type="InterPro" id="IPR011990">
    <property type="entry name" value="TPR-like_helical_dom_sf"/>
</dbReference>
<dbReference type="GO" id="GO:0009451">
    <property type="term" value="P:RNA modification"/>
    <property type="evidence" value="ECO:0007669"/>
    <property type="project" value="InterPro"/>
</dbReference>
<keyword evidence="6" id="KW-1185">Reference proteome</keyword>
<feature type="domain" description="DYW" evidence="4">
    <location>
        <begin position="617"/>
        <end position="709"/>
    </location>
</feature>
<sequence>MRQVATVNNSLCIFRRHHSPFQLSCASHSNSHSYARIQKALKQREHIPEIHANLLTSGLCRNIFLCNCLLNSYACSGLLPDAQKLFSRIVGKNLFSWTILLSGLVKNDQFVEATESFLEMVVDYGLRPNEVTISSVLPAFGGLGLTLLGKSVHCYWLRQNFERNVYVETALVGMYSKFGCPMSARNVFDNMSERNSRVSWNAMISAYSDNGFGEEAIQLFRLMRREMVSPDAVTIMSLVSSSLLVLDSVRMLSGVQALAVRLGCDDDRLKTALMDAYTKLSCISDVHSLFLELSKRDIVAWTLMLTGFSRIGDWTKTIRYFNVMMGSDGMILLDSVCLASIISCCSSWAALQQGRRVHGLAVKTGFEDDIFVGSAIIDMYANCAKLNDARRYFATMVRKDDVTCWNALIAGNAMHGYGNQAIELFMMMETSGVTPNDSTLVSVLCACSHARMVDKGLQIFNSMVESWNIVPNHKHYACVVDLLGRAGRLNDAYSMIVSNLNMQPSVEVYGALLAACKVHGNIELGVQISERLFEMNPDDAGYYVLLSNIYAFLGNQKGVKMTRLLLRSKNLKKEPGASLIEINGEVYRFMASEKDHPLYPEISEFLKEMILRIEAEGYVPDMNCVFQDVADFVKKDILNHHSEKLAIALGLMRTKTGTMLRVTKNLRTCNDCHSAFKFVSKVFGREVIVRDAKLFHVFRDGICSCKDFW</sequence>
<dbReference type="Gene3D" id="1.25.40.10">
    <property type="entry name" value="Tetratricopeptide repeat domain"/>
    <property type="match status" value="4"/>
</dbReference>
<comment type="similarity">
    <text evidence="1">Belongs to the PPR family. PCMP-H subfamily.</text>
</comment>
<dbReference type="FunFam" id="1.25.40.10:FF:000090">
    <property type="entry name" value="Pentatricopeptide repeat-containing protein, chloroplastic"/>
    <property type="match status" value="1"/>
</dbReference>
<evidence type="ECO:0000259" key="4">
    <source>
        <dbReference type="Pfam" id="PF14432"/>
    </source>
</evidence>
<dbReference type="Proteomes" id="UP000249390">
    <property type="component" value="Unassembled WGS sequence"/>
</dbReference>
<evidence type="ECO:0000256" key="1">
    <source>
        <dbReference type="ARBA" id="ARBA00006643"/>
    </source>
</evidence>
<evidence type="ECO:0000313" key="5">
    <source>
        <dbReference type="EMBL" id="RAL38860.1"/>
    </source>
</evidence>
<dbReference type="Pfam" id="PF13041">
    <property type="entry name" value="PPR_2"/>
    <property type="match status" value="2"/>
</dbReference>